<dbReference type="EMBL" id="VSRR010005868">
    <property type="protein sequence ID" value="MPC43528.1"/>
    <property type="molecule type" value="Genomic_DNA"/>
</dbReference>
<sequence>MCGEEKESVEHFLVECDKYIKQRKTLDTQVANIIGREDWEERKEGEDREIRTVLGLTGNKVKDYRIVSHMKIFLVESWSIRNQLCRR</sequence>
<evidence type="ECO:0000313" key="1">
    <source>
        <dbReference type="EMBL" id="MPC43528.1"/>
    </source>
</evidence>
<keyword evidence="2" id="KW-1185">Reference proteome</keyword>
<evidence type="ECO:0000313" key="2">
    <source>
        <dbReference type="Proteomes" id="UP000324222"/>
    </source>
</evidence>
<proteinExistence type="predicted"/>
<accession>A0A5B7FEW0</accession>
<dbReference type="Proteomes" id="UP000324222">
    <property type="component" value="Unassembled WGS sequence"/>
</dbReference>
<dbReference type="AlphaFoldDB" id="A0A5B7FEW0"/>
<reference evidence="1 2" key="1">
    <citation type="submission" date="2019-05" db="EMBL/GenBank/DDBJ databases">
        <title>Another draft genome of Portunus trituberculatus and its Hox gene families provides insights of decapod evolution.</title>
        <authorList>
            <person name="Jeong J.-H."/>
            <person name="Song I."/>
            <person name="Kim S."/>
            <person name="Choi T."/>
            <person name="Kim D."/>
            <person name="Ryu S."/>
            <person name="Kim W."/>
        </authorList>
    </citation>
    <scope>NUCLEOTIDE SEQUENCE [LARGE SCALE GENOMIC DNA]</scope>
    <source>
        <tissue evidence="1">Muscle</tissue>
    </source>
</reference>
<comment type="caution">
    <text evidence="1">The sequence shown here is derived from an EMBL/GenBank/DDBJ whole genome shotgun (WGS) entry which is preliminary data.</text>
</comment>
<protein>
    <submittedName>
        <fullName evidence="1">Uncharacterized protein</fullName>
    </submittedName>
</protein>
<organism evidence="1 2">
    <name type="scientific">Portunus trituberculatus</name>
    <name type="common">Swimming crab</name>
    <name type="synonym">Neptunus trituberculatus</name>
    <dbReference type="NCBI Taxonomy" id="210409"/>
    <lineage>
        <taxon>Eukaryota</taxon>
        <taxon>Metazoa</taxon>
        <taxon>Ecdysozoa</taxon>
        <taxon>Arthropoda</taxon>
        <taxon>Crustacea</taxon>
        <taxon>Multicrustacea</taxon>
        <taxon>Malacostraca</taxon>
        <taxon>Eumalacostraca</taxon>
        <taxon>Eucarida</taxon>
        <taxon>Decapoda</taxon>
        <taxon>Pleocyemata</taxon>
        <taxon>Brachyura</taxon>
        <taxon>Eubrachyura</taxon>
        <taxon>Portunoidea</taxon>
        <taxon>Portunidae</taxon>
        <taxon>Portuninae</taxon>
        <taxon>Portunus</taxon>
    </lineage>
</organism>
<gene>
    <name evidence="1" type="ORF">E2C01_037177</name>
</gene>
<name>A0A5B7FEW0_PORTR</name>